<name>A0A1G1KYX3_9BACT</name>
<reference evidence="3 4" key="1">
    <citation type="journal article" date="2016" name="Nat. Commun.">
        <title>Thousands of microbial genomes shed light on interconnected biogeochemical processes in an aquifer system.</title>
        <authorList>
            <person name="Anantharaman K."/>
            <person name="Brown C.T."/>
            <person name="Hug L.A."/>
            <person name="Sharon I."/>
            <person name="Castelle C.J."/>
            <person name="Probst A.J."/>
            <person name="Thomas B.C."/>
            <person name="Singh A."/>
            <person name="Wilkins M.J."/>
            <person name="Karaoz U."/>
            <person name="Brodie E.L."/>
            <person name="Williams K.H."/>
            <person name="Hubbard S.S."/>
            <person name="Banfield J.F."/>
        </authorList>
    </citation>
    <scope>NUCLEOTIDE SEQUENCE [LARGE SCALE GENOMIC DNA]</scope>
</reference>
<accession>A0A1G1KYX3</accession>
<gene>
    <name evidence="2" type="primary">rbfA</name>
    <name evidence="3" type="ORF">A3G33_07365</name>
</gene>
<protein>
    <recommendedName>
        <fullName evidence="2">Ribosome-binding factor A</fullName>
    </recommendedName>
</protein>
<keyword evidence="1 2" id="KW-0690">Ribosome biogenesis</keyword>
<comment type="subunit">
    <text evidence="2">Monomer. Binds 30S ribosomal subunits, but not 50S ribosomal subunits or 70S ribosomes.</text>
</comment>
<evidence type="ECO:0000256" key="2">
    <source>
        <dbReference type="HAMAP-Rule" id="MF_00003"/>
    </source>
</evidence>
<dbReference type="GO" id="GO:0043024">
    <property type="term" value="F:ribosomal small subunit binding"/>
    <property type="evidence" value="ECO:0007669"/>
    <property type="project" value="TreeGrafter"/>
</dbReference>
<proteinExistence type="inferred from homology"/>
<sequence length="116" mass="13238">MAQGKRSQRVAVLIKEELSSVLTKYIRDPRIGFITVTHVEVSDDLKYAKVFYSARGNQEKKDEAQIGLENAKGYLRRDIAHAIKLRCTPELTFVNDPSLDEGLKIDVILQKIHKEQ</sequence>
<evidence type="ECO:0000313" key="3">
    <source>
        <dbReference type="EMBL" id="OGW98042.1"/>
    </source>
</evidence>
<dbReference type="HAMAP" id="MF_00003">
    <property type="entry name" value="RbfA"/>
    <property type="match status" value="1"/>
</dbReference>
<dbReference type="PANTHER" id="PTHR33515">
    <property type="entry name" value="RIBOSOME-BINDING FACTOR A, CHLOROPLASTIC-RELATED"/>
    <property type="match status" value="1"/>
</dbReference>
<dbReference type="AlphaFoldDB" id="A0A1G1KYX3"/>
<dbReference type="Proteomes" id="UP000178187">
    <property type="component" value="Unassembled WGS sequence"/>
</dbReference>
<dbReference type="InterPro" id="IPR015946">
    <property type="entry name" value="KH_dom-like_a/b"/>
</dbReference>
<dbReference type="GO" id="GO:0030490">
    <property type="term" value="P:maturation of SSU-rRNA"/>
    <property type="evidence" value="ECO:0007669"/>
    <property type="project" value="UniProtKB-UniRule"/>
</dbReference>
<dbReference type="GO" id="GO:0005829">
    <property type="term" value="C:cytosol"/>
    <property type="evidence" value="ECO:0007669"/>
    <property type="project" value="TreeGrafter"/>
</dbReference>
<comment type="similarity">
    <text evidence="2">Belongs to the RbfA family.</text>
</comment>
<dbReference type="NCBIfam" id="TIGR00082">
    <property type="entry name" value="rbfA"/>
    <property type="match status" value="1"/>
</dbReference>
<dbReference type="InterPro" id="IPR000238">
    <property type="entry name" value="RbfA"/>
</dbReference>
<keyword evidence="2" id="KW-0963">Cytoplasm</keyword>
<comment type="caution">
    <text evidence="3">The sequence shown here is derived from an EMBL/GenBank/DDBJ whole genome shotgun (WGS) entry which is preliminary data.</text>
</comment>
<dbReference type="PROSITE" id="PS01319">
    <property type="entry name" value="RBFA"/>
    <property type="match status" value="1"/>
</dbReference>
<evidence type="ECO:0000313" key="4">
    <source>
        <dbReference type="Proteomes" id="UP000178187"/>
    </source>
</evidence>
<dbReference type="SUPFAM" id="SSF89919">
    <property type="entry name" value="Ribosome-binding factor A, RbfA"/>
    <property type="match status" value="1"/>
</dbReference>
<dbReference type="InterPro" id="IPR023799">
    <property type="entry name" value="RbfA_dom_sf"/>
</dbReference>
<dbReference type="Gene3D" id="3.30.300.20">
    <property type="match status" value="1"/>
</dbReference>
<evidence type="ECO:0000256" key="1">
    <source>
        <dbReference type="ARBA" id="ARBA00022517"/>
    </source>
</evidence>
<dbReference type="InterPro" id="IPR020053">
    <property type="entry name" value="Ribosome-bd_factorA_CS"/>
</dbReference>
<comment type="function">
    <text evidence="2">One of several proteins that assist in the late maturation steps of the functional core of the 30S ribosomal subunit. Associates with free 30S ribosomal subunits (but not with 30S subunits that are part of 70S ribosomes or polysomes). Required for efficient processing of 16S rRNA. May interact with the 5'-terminal helix region of 16S rRNA.</text>
</comment>
<dbReference type="Pfam" id="PF02033">
    <property type="entry name" value="RBFA"/>
    <property type="match status" value="1"/>
</dbReference>
<comment type="subcellular location">
    <subcellularLocation>
        <location evidence="2">Cytoplasm</location>
    </subcellularLocation>
</comment>
<dbReference type="PANTHER" id="PTHR33515:SF1">
    <property type="entry name" value="RIBOSOME-BINDING FACTOR A, CHLOROPLASTIC-RELATED"/>
    <property type="match status" value="1"/>
</dbReference>
<organism evidence="3 4">
    <name type="scientific">Candidatus Danuiimicrobium aquiferis</name>
    <dbReference type="NCBI Taxonomy" id="1801832"/>
    <lineage>
        <taxon>Bacteria</taxon>
        <taxon>Pseudomonadati</taxon>
        <taxon>Candidatus Omnitrophota</taxon>
        <taxon>Candidatus Danuiimicrobium</taxon>
    </lineage>
</organism>
<dbReference type="EMBL" id="MHFR01000037">
    <property type="protein sequence ID" value="OGW98042.1"/>
    <property type="molecule type" value="Genomic_DNA"/>
</dbReference>